<dbReference type="PROSITE" id="PS50056">
    <property type="entry name" value="TYR_PHOSPHATASE_2"/>
    <property type="match status" value="1"/>
</dbReference>
<dbReference type="InterPro" id="IPR050561">
    <property type="entry name" value="PTP"/>
</dbReference>
<keyword evidence="1" id="KW-0378">Hydrolase</keyword>
<dbReference type="InterPro" id="IPR029021">
    <property type="entry name" value="Prot-tyrosine_phosphatase-like"/>
</dbReference>
<evidence type="ECO:0000259" key="3">
    <source>
        <dbReference type="PROSITE" id="PS50056"/>
    </source>
</evidence>
<keyword evidence="5" id="KW-1185">Reference proteome</keyword>
<dbReference type="EMBL" id="CP119959">
    <property type="protein sequence ID" value="WFD38617.1"/>
    <property type="molecule type" value="Genomic_DNA"/>
</dbReference>
<dbReference type="InterPro" id="IPR000387">
    <property type="entry name" value="Tyr_Pase_dom"/>
</dbReference>
<dbReference type="Pfam" id="PF22784">
    <property type="entry name" value="PTP-SAK"/>
    <property type="match status" value="1"/>
</dbReference>
<dbReference type="GO" id="GO:0016791">
    <property type="term" value="F:phosphatase activity"/>
    <property type="evidence" value="ECO:0007669"/>
    <property type="project" value="UniProtKB-ARBA"/>
</dbReference>
<accession>A0AAF0F554</accession>
<organism evidence="4 5">
    <name type="scientific">Malassezia japonica</name>
    <dbReference type="NCBI Taxonomy" id="223818"/>
    <lineage>
        <taxon>Eukaryota</taxon>
        <taxon>Fungi</taxon>
        <taxon>Dikarya</taxon>
        <taxon>Basidiomycota</taxon>
        <taxon>Ustilaginomycotina</taxon>
        <taxon>Malasseziomycetes</taxon>
        <taxon>Malasseziales</taxon>
        <taxon>Malasseziaceae</taxon>
        <taxon>Malassezia</taxon>
    </lineage>
</organism>
<feature type="domain" description="Tyrosine specific protein phosphatases" evidence="3">
    <location>
        <begin position="420"/>
        <end position="500"/>
    </location>
</feature>
<reference evidence="4" key="1">
    <citation type="submission" date="2023-03" db="EMBL/GenBank/DDBJ databases">
        <title>Mating type loci evolution in Malassezia.</title>
        <authorList>
            <person name="Coelho M.A."/>
        </authorList>
    </citation>
    <scope>NUCLEOTIDE SEQUENCE</scope>
    <source>
        <strain evidence="4">CBS 9431</strain>
    </source>
</reference>
<dbReference type="RefSeq" id="XP_060121514.1">
    <property type="nucleotide sequence ID" value="XM_060265531.1"/>
</dbReference>
<dbReference type="Proteomes" id="UP001217754">
    <property type="component" value="Chromosome 2"/>
</dbReference>
<name>A0AAF0F554_9BASI</name>
<proteinExistence type="predicted"/>
<dbReference type="PANTHER" id="PTHR23339">
    <property type="entry name" value="TYROSINE SPECIFIC PROTEIN PHOSPHATASE AND DUAL SPECIFICITY PROTEIN PHOSPHATASE"/>
    <property type="match status" value="1"/>
</dbReference>
<evidence type="ECO:0000313" key="4">
    <source>
        <dbReference type="EMBL" id="WFD38617.1"/>
    </source>
</evidence>
<dbReference type="GeneID" id="85225226"/>
<feature type="region of interest" description="Disordered" evidence="2">
    <location>
        <begin position="121"/>
        <end position="142"/>
    </location>
</feature>
<sequence>MDSIALPAPVRGACGVSEQSVSSHQHDDGAAAPGFIERDRLAHDVYQSVLQTGRGDWIELMNCAPLASQYHLSTYSTLKFGYGGAPYAYLPMSLQQPLATNTILARQREIEGNAWSWKLHQSTEVSSPEDDATDTTPRASPCMDDAADLDGVLGPEETPAPCPLSIPNDTPPMMTKAFRDAMQMACMDGTGGMSQVPNPPCTIKTSDTHPIHVSPILPPSMVPMLSEHVLKHLPREYAELAQVAPGRSDTPLPRSSWGYLQRGEPIPPGEFASHLVHALGEPEEHLTGQVRGEQLIRLPPTVSLDELARTVEPCKESPETMAESAQRPHQIGNMILSSCPGKKVRMNAPVRGRSSVCRDLKMDLVRYRAMGVRAIVCCLDDDELTLLGSPCAEYMDEVASQGLDLVRLPIAEGFAPTDLVKFDIMITALILTYTLRGSSILVHCRGGVGRAGLVAAIWTLKMGFVMPSAAPVPLDVSLASAAREAQNDSASVLQTVLKLIEVVRRRRSLRAIETAEQAHFLMEYVRFIHRQEHARRCFERCSM</sequence>
<dbReference type="SUPFAM" id="SSF52799">
    <property type="entry name" value="(Phosphotyrosine protein) phosphatases II"/>
    <property type="match status" value="1"/>
</dbReference>
<dbReference type="AlphaFoldDB" id="A0AAF0F554"/>
<dbReference type="InterPro" id="IPR057023">
    <property type="entry name" value="PTP-SAK"/>
</dbReference>
<gene>
    <name evidence="4" type="ORF">MJAP1_001577</name>
</gene>
<evidence type="ECO:0000256" key="1">
    <source>
        <dbReference type="ARBA" id="ARBA00022801"/>
    </source>
</evidence>
<evidence type="ECO:0000256" key="2">
    <source>
        <dbReference type="SAM" id="MobiDB-lite"/>
    </source>
</evidence>
<dbReference type="Gene3D" id="3.90.190.10">
    <property type="entry name" value="Protein tyrosine phosphatase superfamily"/>
    <property type="match status" value="1"/>
</dbReference>
<protein>
    <recommendedName>
        <fullName evidence="3">Tyrosine specific protein phosphatases domain-containing protein</fullName>
    </recommendedName>
</protein>
<evidence type="ECO:0000313" key="5">
    <source>
        <dbReference type="Proteomes" id="UP001217754"/>
    </source>
</evidence>